<keyword evidence="1" id="KW-0732">Signal</keyword>
<sequence length="217" mass="23162">MKKIGLVIISVWLAVCNAVAADRGSRLVSKAKDTEIDCLQYLPMVFPEAMKLCGQPSRSSWGRLAVSQGFSVILMAGTVYSLKHMAGKRRPDRSDCRSFPSGHSAWAFAGATVIAREFGWRSAWYPVGAYAFAAGIAIERIAVRRHSALDVAAGALTGVAMTELGYFLADRIYGGRGLSEKYRLSVSPAALQVPAGCAGQGRDAIAVAPGVIFSLEF</sequence>
<comment type="caution">
    <text evidence="3">The sequence shown here is derived from an EMBL/GenBank/DDBJ whole genome shotgun (WGS) entry which is preliminary data.</text>
</comment>
<evidence type="ECO:0000256" key="1">
    <source>
        <dbReference type="SAM" id="SignalP"/>
    </source>
</evidence>
<dbReference type="Pfam" id="PF01569">
    <property type="entry name" value="PAP2"/>
    <property type="match status" value="1"/>
</dbReference>
<dbReference type="AlphaFoldDB" id="A0A2V1IKY1"/>
<feature type="domain" description="Phosphatidic acid phosphatase type 2/haloperoxidase" evidence="2">
    <location>
        <begin position="68"/>
        <end position="166"/>
    </location>
</feature>
<accession>A0A2V1IKY1</accession>
<reference evidence="4" key="1">
    <citation type="submission" date="2018-02" db="EMBL/GenBank/DDBJ databases">
        <authorList>
            <person name="Clavel T."/>
            <person name="Strowig T."/>
        </authorList>
    </citation>
    <scope>NUCLEOTIDE SEQUENCE [LARGE SCALE GENOMIC DNA]</scope>
    <source>
        <strain evidence="4">DSM 103720</strain>
    </source>
</reference>
<dbReference type="CDD" id="cd03394">
    <property type="entry name" value="PAP2_like_5"/>
    <property type="match status" value="1"/>
</dbReference>
<dbReference type="SMART" id="SM00014">
    <property type="entry name" value="acidPPc"/>
    <property type="match status" value="1"/>
</dbReference>
<protein>
    <submittedName>
        <fullName evidence="3">PAP2 family protein</fullName>
    </submittedName>
</protein>
<dbReference type="RefSeq" id="WP_107031657.1">
    <property type="nucleotide sequence ID" value="NZ_CAOLBL010000024.1"/>
</dbReference>
<evidence type="ECO:0000313" key="3">
    <source>
        <dbReference type="EMBL" id="PWB03298.1"/>
    </source>
</evidence>
<proteinExistence type="predicted"/>
<evidence type="ECO:0000313" key="4">
    <source>
        <dbReference type="Proteomes" id="UP000244905"/>
    </source>
</evidence>
<dbReference type="GeneID" id="82525494"/>
<name>A0A2V1IKY1_9BACT</name>
<feature type="signal peptide" evidence="1">
    <location>
        <begin position="1"/>
        <end position="20"/>
    </location>
</feature>
<dbReference type="Gene3D" id="1.20.144.10">
    <property type="entry name" value="Phosphatidic acid phosphatase type 2/haloperoxidase"/>
    <property type="match status" value="1"/>
</dbReference>
<keyword evidence="4" id="KW-1185">Reference proteome</keyword>
<dbReference type="InterPro" id="IPR000326">
    <property type="entry name" value="PAP2/HPO"/>
</dbReference>
<gene>
    <name evidence="3" type="ORF">C5O23_03895</name>
</gene>
<dbReference type="InterPro" id="IPR036938">
    <property type="entry name" value="PAP2/HPO_sf"/>
</dbReference>
<organism evidence="3 4">
    <name type="scientific">Duncaniella muris</name>
    <dbReference type="NCBI Taxonomy" id="2094150"/>
    <lineage>
        <taxon>Bacteria</taxon>
        <taxon>Pseudomonadati</taxon>
        <taxon>Bacteroidota</taxon>
        <taxon>Bacteroidia</taxon>
        <taxon>Bacteroidales</taxon>
        <taxon>Muribaculaceae</taxon>
        <taxon>Duncaniella</taxon>
    </lineage>
</organism>
<evidence type="ECO:0000259" key="2">
    <source>
        <dbReference type="SMART" id="SM00014"/>
    </source>
</evidence>
<dbReference type="EMBL" id="PUEC01000006">
    <property type="protein sequence ID" value="PWB03298.1"/>
    <property type="molecule type" value="Genomic_DNA"/>
</dbReference>
<feature type="chain" id="PRO_5015906682" evidence="1">
    <location>
        <begin position="21"/>
        <end position="217"/>
    </location>
</feature>
<dbReference type="Proteomes" id="UP000244905">
    <property type="component" value="Unassembled WGS sequence"/>
</dbReference>
<dbReference type="SUPFAM" id="SSF48317">
    <property type="entry name" value="Acid phosphatase/Vanadium-dependent haloperoxidase"/>
    <property type="match status" value="1"/>
</dbReference>